<accession>A0A1Y2CVK7</accession>
<keyword evidence="3" id="KW-1185">Reference proteome</keyword>
<evidence type="ECO:0000313" key="2">
    <source>
        <dbReference type="EMBL" id="ORY51052.1"/>
    </source>
</evidence>
<sequence length="165" mass="18646">MWILLLILTPHSTLPSRTIQPFPTSCALIIQIQKTLIQLLKASLHPIKYLKTIMTPSNLLSRPPASDTTDENQILGIQYPRHSRNWIVWESLLIRLKTTKKGRARVNVAKPDTCHNSIICDCISAIPRYPKTQFSNRLTASSFVCKASSFSLLEETRASTIIPNH</sequence>
<feature type="signal peptide" evidence="1">
    <location>
        <begin position="1"/>
        <end position="15"/>
    </location>
</feature>
<gene>
    <name evidence="2" type="ORF">BCR33DRAFT_501784</name>
</gene>
<dbReference type="EMBL" id="MCGO01000006">
    <property type="protein sequence ID" value="ORY51052.1"/>
    <property type="molecule type" value="Genomic_DNA"/>
</dbReference>
<comment type="caution">
    <text evidence="2">The sequence shown here is derived from an EMBL/GenBank/DDBJ whole genome shotgun (WGS) entry which is preliminary data.</text>
</comment>
<name>A0A1Y2CVK7_9FUNG</name>
<organism evidence="2 3">
    <name type="scientific">Rhizoclosmatium globosum</name>
    <dbReference type="NCBI Taxonomy" id="329046"/>
    <lineage>
        <taxon>Eukaryota</taxon>
        <taxon>Fungi</taxon>
        <taxon>Fungi incertae sedis</taxon>
        <taxon>Chytridiomycota</taxon>
        <taxon>Chytridiomycota incertae sedis</taxon>
        <taxon>Chytridiomycetes</taxon>
        <taxon>Chytridiales</taxon>
        <taxon>Chytriomycetaceae</taxon>
        <taxon>Rhizoclosmatium</taxon>
    </lineage>
</organism>
<dbReference type="Proteomes" id="UP000193642">
    <property type="component" value="Unassembled WGS sequence"/>
</dbReference>
<keyword evidence="1" id="KW-0732">Signal</keyword>
<proteinExistence type="predicted"/>
<protein>
    <submittedName>
        <fullName evidence="2">Uncharacterized protein</fullName>
    </submittedName>
</protein>
<evidence type="ECO:0000256" key="1">
    <source>
        <dbReference type="SAM" id="SignalP"/>
    </source>
</evidence>
<evidence type="ECO:0000313" key="3">
    <source>
        <dbReference type="Proteomes" id="UP000193642"/>
    </source>
</evidence>
<reference evidence="2 3" key="1">
    <citation type="submission" date="2016-07" db="EMBL/GenBank/DDBJ databases">
        <title>Pervasive Adenine N6-methylation of Active Genes in Fungi.</title>
        <authorList>
            <consortium name="DOE Joint Genome Institute"/>
            <person name="Mondo S.J."/>
            <person name="Dannebaum R.O."/>
            <person name="Kuo R.C."/>
            <person name="Labutti K."/>
            <person name="Haridas S."/>
            <person name="Kuo A."/>
            <person name="Salamov A."/>
            <person name="Ahrendt S.R."/>
            <person name="Lipzen A."/>
            <person name="Sullivan W."/>
            <person name="Andreopoulos W.B."/>
            <person name="Clum A."/>
            <person name="Lindquist E."/>
            <person name="Daum C."/>
            <person name="Ramamoorthy G.K."/>
            <person name="Gryganskyi A."/>
            <person name="Culley D."/>
            <person name="Magnuson J.K."/>
            <person name="James T.Y."/>
            <person name="O'Malley M.A."/>
            <person name="Stajich J.E."/>
            <person name="Spatafora J.W."/>
            <person name="Visel A."/>
            <person name="Grigoriev I.V."/>
        </authorList>
    </citation>
    <scope>NUCLEOTIDE SEQUENCE [LARGE SCALE GENOMIC DNA]</scope>
    <source>
        <strain evidence="2 3">JEL800</strain>
    </source>
</reference>
<dbReference type="AlphaFoldDB" id="A0A1Y2CVK7"/>
<feature type="chain" id="PRO_5012621220" evidence="1">
    <location>
        <begin position="16"/>
        <end position="165"/>
    </location>
</feature>